<feature type="chain" id="PRO_5045131916" evidence="1">
    <location>
        <begin position="19"/>
        <end position="161"/>
    </location>
</feature>
<proteinExistence type="predicted"/>
<dbReference type="RefSeq" id="WP_266058390.1">
    <property type="nucleotide sequence ID" value="NZ_JAPFQN010000011.1"/>
</dbReference>
<name>A0ABT3RX59_9BACT</name>
<feature type="signal peptide" evidence="1">
    <location>
        <begin position="1"/>
        <end position="18"/>
    </location>
</feature>
<dbReference type="InterPro" id="IPR021314">
    <property type="entry name" value="DUF2911"/>
</dbReference>
<accession>A0ABT3RX59</accession>
<evidence type="ECO:0000256" key="1">
    <source>
        <dbReference type="SAM" id="SignalP"/>
    </source>
</evidence>
<evidence type="ECO:0000313" key="3">
    <source>
        <dbReference type="Proteomes" id="UP001209885"/>
    </source>
</evidence>
<dbReference type="EMBL" id="JAPFQN010000011">
    <property type="protein sequence ID" value="MCX2745792.1"/>
    <property type="molecule type" value="Genomic_DNA"/>
</dbReference>
<keyword evidence="3" id="KW-1185">Reference proteome</keyword>
<organism evidence="2 3">
    <name type="scientific">Mangrovivirga halotolerans</name>
    <dbReference type="NCBI Taxonomy" id="2993936"/>
    <lineage>
        <taxon>Bacteria</taxon>
        <taxon>Pseudomonadati</taxon>
        <taxon>Bacteroidota</taxon>
        <taxon>Cytophagia</taxon>
        <taxon>Cytophagales</taxon>
        <taxon>Mangrovivirgaceae</taxon>
        <taxon>Mangrovivirga</taxon>
    </lineage>
</organism>
<evidence type="ECO:0000313" key="2">
    <source>
        <dbReference type="EMBL" id="MCX2745792.1"/>
    </source>
</evidence>
<comment type="caution">
    <text evidence="2">The sequence shown here is derived from an EMBL/GenBank/DDBJ whole genome shotgun (WGS) entry which is preliminary data.</text>
</comment>
<protein>
    <submittedName>
        <fullName evidence="2">DUF2911 domain-containing protein</fullName>
    </submittedName>
</protein>
<reference evidence="2 3" key="1">
    <citation type="submission" date="2022-11" db="EMBL/GenBank/DDBJ databases">
        <title>The characterization of three novel Bacteroidetes species and genomic analysis of their roles in tidal elemental geochemical cycles.</title>
        <authorList>
            <person name="Ma K."/>
        </authorList>
    </citation>
    <scope>NUCLEOTIDE SEQUENCE [LARGE SCALE GENOMIC DNA]</scope>
    <source>
        <strain evidence="2 3">M17</strain>
    </source>
</reference>
<keyword evidence="1" id="KW-0732">Signal</keyword>
<dbReference type="Proteomes" id="UP001209885">
    <property type="component" value="Unassembled WGS sequence"/>
</dbReference>
<gene>
    <name evidence="2" type="ORF">OO013_18055</name>
</gene>
<sequence length="161" mass="18528">MKYLILLFFIVSFTQVNAQTNGASYKMSSNKVDEMDIIIKYERLKLNGRDVWGTEIPYNMVWKPGITKPPVLIIDRPAEIGQTKLSAGSYSIFTIPGNRYWTVMITPESEVYDKDKVLTTLQVPVKSTPGKVEQMQFSINDHGYVIFAWDNIHWSFEIDPQ</sequence>
<dbReference type="Pfam" id="PF11138">
    <property type="entry name" value="DUF2911"/>
    <property type="match status" value="1"/>
</dbReference>